<sequence>MLITLTPALKSKIPSTDSMKEQWHYVGHHVEVEDHGEQHKKNNSADITINRVKQVKVTSFKYFGVSSSINFLNYIQNMLHDKLKVGRCRCHKQRCCIDNLKQWTLLAMDELLSAAHNRHYLQSISVLSSHITCLDLHQSRE</sequence>
<protein>
    <submittedName>
        <fullName evidence="1">Uncharacterized protein</fullName>
    </submittedName>
</protein>
<organism evidence="1 2">
    <name type="scientific">Dreissena polymorpha</name>
    <name type="common">Zebra mussel</name>
    <name type="synonym">Mytilus polymorpha</name>
    <dbReference type="NCBI Taxonomy" id="45954"/>
    <lineage>
        <taxon>Eukaryota</taxon>
        <taxon>Metazoa</taxon>
        <taxon>Spiralia</taxon>
        <taxon>Lophotrochozoa</taxon>
        <taxon>Mollusca</taxon>
        <taxon>Bivalvia</taxon>
        <taxon>Autobranchia</taxon>
        <taxon>Heteroconchia</taxon>
        <taxon>Euheterodonta</taxon>
        <taxon>Imparidentia</taxon>
        <taxon>Neoheterodontei</taxon>
        <taxon>Myida</taxon>
        <taxon>Dreissenoidea</taxon>
        <taxon>Dreissenidae</taxon>
        <taxon>Dreissena</taxon>
    </lineage>
</organism>
<accession>A0A9D4BEV3</accession>
<comment type="caution">
    <text evidence="1">The sequence shown here is derived from an EMBL/GenBank/DDBJ whole genome shotgun (WGS) entry which is preliminary data.</text>
</comment>
<proteinExistence type="predicted"/>
<evidence type="ECO:0000313" key="1">
    <source>
        <dbReference type="EMBL" id="KAH3700410.1"/>
    </source>
</evidence>
<reference evidence="1" key="1">
    <citation type="journal article" date="2019" name="bioRxiv">
        <title>The Genome of the Zebra Mussel, Dreissena polymorpha: A Resource for Invasive Species Research.</title>
        <authorList>
            <person name="McCartney M.A."/>
            <person name="Auch B."/>
            <person name="Kono T."/>
            <person name="Mallez S."/>
            <person name="Zhang Y."/>
            <person name="Obille A."/>
            <person name="Becker A."/>
            <person name="Abrahante J.E."/>
            <person name="Garbe J."/>
            <person name="Badalamenti J.P."/>
            <person name="Herman A."/>
            <person name="Mangelson H."/>
            <person name="Liachko I."/>
            <person name="Sullivan S."/>
            <person name="Sone E.D."/>
            <person name="Koren S."/>
            <person name="Silverstein K.A.T."/>
            <person name="Beckman K.B."/>
            <person name="Gohl D.M."/>
        </authorList>
    </citation>
    <scope>NUCLEOTIDE SEQUENCE</scope>
    <source>
        <strain evidence="1">Duluth1</strain>
        <tissue evidence="1">Whole animal</tissue>
    </source>
</reference>
<dbReference type="EMBL" id="JAIWYP010000015">
    <property type="protein sequence ID" value="KAH3700410.1"/>
    <property type="molecule type" value="Genomic_DNA"/>
</dbReference>
<dbReference type="AlphaFoldDB" id="A0A9D4BEV3"/>
<dbReference type="Proteomes" id="UP000828390">
    <property type="component" value="Unassembled WGS sequence"/>
</dbReference>
<reference evidence="1" key="2">
    <citation type="submission" date="2020-11" db="EMBL/GenBank/DDBJ databases">
        <authorList>
            <person name="McCartney M.A."/>
            <person name="Auch B."/>
            <person name="Kono T."/>
            <person name="Mallez S."/>
            <person name="Becker A."/>
            <person name="Gohl D.M."/>
            <person name="Silverstein K.A.T."/>
            <person name="Koren S."/>
            <person name="Bechman K.B."/>
            <person name="Herman A."/>
            <person name="Abrahante J.E."/>
            <person name="Garbe J."/>
        </authorList>
    </citation>
    <scope>NUCLEOTIDE SEQUENCE</scope>
    <source>
        <strain evidence="1">Duluth1</strain>
        <tissue evidence="1">Whole animal</tissue>
    </source>
</reference>
<evidence type="ECO:0000313" key="2">
    <source>
        <dbReference type="Proteomes" id="UP000828390"/>
    </source>
</evidence>
<keyword evidence="2" id="KW-1185">Reference proteome</keyword>
<gene>
    <name evidence="1" type="ORF">DPMN_075386</name>
</gene>
<name>A0A9D4BEV3_DREPO</name>